<dbReference type="SMART" id="SM00825">
    <property type="entry name" value="PKS_KS"/>
    <property type="match status" value="1"/>
</dbReference>
<dbReference type="InterPro" id="IPR014031">
    <property type="entry name" value="Ketoacyl_synth_C"/>
</dbReference>
<dbReference type="PROSITE" id="PS00606">
    <property type="entry name" value="KS3_1"/>
    <property type="match status" value="1"/>
</dbReference>
<dbReference type="Gene3D" id="3.40.50.150">
    <property type="entry name" value="Vaccinia Virus protein VP39"/>
    <property type="match status" value="1"/>
</dbReference>
<dbReference type="Gene3D" id="3.10.129.110">
    <property type="entry name" value="Polyketide synthase dehydratase"/>
    <property type="match status" value="1"/>
</dbReference>
<feature type="domain" description="PKS/mFAS DH" evidence="10">
    <location>
        <begin position="1157"/>
        <end position="1464"/>
    </location>
</feature>
<dbReference type="Pfam" id="PF22621">
    <property type="entry name" value="CurL-like_PKS_C"/>
    <property type="match status" value="1"/>
</dbReference>
<evidence type="ECO:0000256" key="2">
    <source>
        <dbReference type="ARBA" id="ARBA00022553"/>
    </source>
</evidence>
<dbReference type="InterPro" id="IPR014030">
    <property type="entry name" value="Ketoacyl_synth_N"/>
</dbReference>
<dbReference type="InterPro" id="IPR020841">
    <property type="entry name" value="PKS_Beta-ketoAc_synthase_dom"/>
</dbReference>
<keyword evidence="4" id="KW-0521">NADP</keyword>
<dbReference type="InterPro" id="IPR049900">
    <property type="entry name" value="PKS_mFAS_DH"/>
</dbReference>
<dbReference type="SUPFAM" id="SSF47336">
    <property type="entry name" value="ACP-like"/>
    <property type="match status" value="1"/>
</dbReference>
<dbReference type="InterPro" id="IPR018201">
    <property type="entry name" value="Ketoacyl_synth_AS"/>
</dbReference>
<dbReference type="SUPFAM" id="SSF53335">
    <property type="entry name" value="S-adenosyl-L-methionine-dependent methyltransferases"/>
    <property type="match status" value="1"/>
</dbReference>
<dbReference type="Pfam" id="PF23297">
    <property type="entry name" value="ACP_SdgA_C"/>
    <property type="match status" value="1"/>
</dbReference>
<dbReference type="Gene3D" id="3.40.47.10">
    <property type="match status" value="1"/>
</dbReference>
<dbReference type="CDD" id="cd02440">
    <property type="entry name" value="AdoMet_MTases"/>
    <property type="match status" value="1"/>
</dbReference>
<dbReference type="Pfam" id="PF00109">
    <property type="entry name" value="ketoacyl-synt"/>
    <property type="match status" value="1"/>
</dbReference>
<dbReference type="Pfam" id="PF08240">
    <property type="entry name" value="ADH_N"/>
    <property type="match status" value="1"/>
</dbReference>
<dbReference type="EMBL" id="CAXLJM020000009">
    <property type="protein sequence ID" value="CAL8075759.1"/>
    <property type="molecule type" value="Genomic_DNA"/>
</dbReference>
<dbReference type="InterPro" id="IPR013120">
    <property type="entry name" value="FAR_NAD-bd"/>
</dbReference>
<dbReference type="SUPFAM" id="SSF51735">
    <property type="entry name" value="NAD(P)-binding Rossmann-fold domains"/>
    <property type="match status" value="4"/>
</dbReference>
<dbReference type="CDD" id="cd05195">
    <property type="entry name" value="enoyl_red"/>
    <property type="match status" value="1"/>
</dbReference>
<dbReference type="SUPFAM" id="SSF50129">
    <property type="entry name" value="GroES-like"/>
    <property type="match status" value="1"/>
</dbReference>
<evidence type="ECO:0008006" key="13">
    <source>
        <dbReference type="Google" id="ProtNLM"/>
    </source>
</evidence>
<feature type="active site" description="Proton acceptor; for dehydratase activity" evidence="7">
    <location>
        <position position="1188"/>
    </location>
</feature>
<feature type="domain" description="Carrier" evidence="8">
    <location>
        <begin position="2711"/>
        <end position="2788"/>
    </location>
</feature>
<dbReference type="InterPro" id="IPR020843">
    <property type="entry name" value="ER"/>
</dbReference>
<dbReference type="SMART" id="SM00826">
    <property type="entry name" value="PKS_DH"/>
    <property type="match status" value="1"/>
</dbReference>
<dbReference type="InterPro" id="IPR042104">
    <property type="entry name" value="PKS_dehydratase_sf"/>
</dbReference>
<sequence>MVTPRGTSSSQVWLTYVLTDLDVPKALTLCFSMKRVFTSRKLAVLVSRNVSNSMREVVRSAFDFFFYLEDELNTAGLKNEEFVKLSAFTLKCFSKLVFLEPTMFAVKNSDDIFDNYDLSSGLPTAVEGQPGTDDVDDDLSIFVAHPCLQVFRALMKSFQTRNGAGVESYLRDWTTNNLPSTVKPLDMKYSGKLSINRCTFLRNESDISLVNIDVPFEKASTQDFGLCARLILEQRMKIYDDSVQPLLESIINGTISPQLDTMFQFLPSSDHKEPIAIVGMSCRYPSANNLQEFWTLLLNQEDGTGNPPEFRWLREQSLNTLIDYRKTNAGFLKCPVDDFDAKFFGISPKEMVFLDPQHRLLHELVWEGLEDAAVNPQLLRGTKGSVFIGSWTNNYKEILESGGKTESYRTYMGNSIGAAAARISFLLGMTGPSVATESGCSSAMVAVHLACRSLQNRETNFALACGVNLLLHPFDKDELPMVLSPDGHCKTFDADADGFARAEGCGVLVLKRLSDAVRDEDRIWGLIRGSAITQEGVSKSIGTPTVHCESLAMTEALQDGGVDPAQVSYVEAHGTGTVVGDPMEVAAIAKAYHSVERKEPLLIGSVKTNVGHTESCSGITGIMKVVLAMHHEIIPAHRNFETLNPAIDLNAVPARIPLHPEEWKRQVGVSRLAGVSSFGITGTDAHVIIEEPPTLSCTTLNCSSLQIERPLHILKISAKTEEALDLLLKSYNRHFNSVTQNEFRDSAYTANIGRSNFSQRAFVLAKSNGEAAEIIQQNRFLRGEEEYEKARGKLCFLFTGQGSQYPGMAKELYETSPVFRMHFEYCQNILKNKYKIDISQVLWSRSGDMSKDICRTIYSQTSIFCVEYGLLKLWESWGVKADFVLGHSLGEFAAAVCANILSVEDALMLVAERSRLIDRLPGGKMLVIKADKQKIDSLMKKFGGGDLSKQLDCAAVNSMEQTVVAGDAALVLQFAQLCEENNLKLIVLEATHAFHSKHMDPILDEYKTIANKVIKKTGNDCKYISGMRGTLIGEKEVDAEYWVQHTREKVSFLDASKKAVEVGCKTFIEIGPQPILCALTTMNNDVALSCLPSLKRNENEWETLLNTLGKLYVKGWEIDWKGVDQFYLRTKVSLPHYPFIGKKFWPDISSVTGATIHPLLGAVISNASSSRLFQNGLNLGALEYVKDHAIGEHIIFPGAGYLEMCLAAGLATVEESIDSLSLPTRPMKIENLVIQAPLCLKESTTCQVQTVAEFNSSNINEDWNDISIKIFRQNPSESSKTWQPHANATFSPLPTTFDKEVPFDSHQFLETVKGSPEDTTAITQIYDKLASLGLKFGPTFKSIEKIWRDDENGTLVAKLKVPDAETSKSCQNHYIIHPVALDAMIQAVMMFRPISSFKKSLYVPIKIGKFVWLSEASTPELYVHAFQHKKNSLDGSAILVDSSANVLAIMSSVELVDTTVKAIDSLLEQQTTFFPSFWEEVWKKTPNPLEHTVDMELMKDNYLPNELIQEFDNKYNIPSREQCEIFRNLEIFIYLNYVKSLYELGWKPELNQRFCESDLLHDLGIKNEFRQYFGFVCQVLGEEGILEKGDKDENWIVVDLPPPSDKLLALLQSRELSSSLIESFLPTLMFQKLGESMSKVFQGAISPITILFPEGKKTYPSMADFYDEYGKQFNLMPLTSISNEQIKYIANSQVKPEFEIRILEIGAGTGSRSGEFMDHMLENGIRFEYTYTDISASFFTAAESRFEKHLKHIKFLKLNIEEDPLAQGFTPDYFDFVFGGEVVHATRSVAESLRNIRKVMKPYATLTLEETTRVNRILSFLFGALEGYWRFKDFELRPKYCVMEKKVWKQVLESNGFQLHGMISVLSDYHSAIICNKTPEILLSSEPSKIWLLFHVPNDPISQFFYTKLAQVPGRDVVPVEAGDNFQTNSESLQFVVRKSEYDDFVSLFSSLATKKVKVEGVVYCWALDKSVTSQELLLQPYFNLTKCLLNLKNTPRLSLITRGVIPLEDNDLSGFHASTLWGYSKSMKNENSHFNCRCIEVADGKLDKIRMQELFYEIWNSDRQNQVAYSGRSRLVPKYTPHKPVYNPLKLPNGTDRFQLVLPESKSISDLQFGPLDISDLKEDEVEVQIKASALNFRDVLSIIKPSEDFKDSNTVGFDFAGVVKQVGKKVTKWKIGDRVCGCNVHFTAMPSHLTLLEDLLIQLLESMSFCEGATLPAVYITSVLCLIEIAKIKKEDVVLIHTASGGVGMSAIEICKHVGCKIVATAGSKRKQNYLRNLGIEHIFHSRNTQYGDQILEVTNGRGVDVVLNSLTSEGFKEATLNTCAKGARFVEMSKLNIWTKEEVKKLRADVEYTAIDLSQSKEQDWIQLISRLNSFLKNGVVKPIPYLKFDAQNVREALQYMQKAKHIGKIVCVLPEVRKEDGIIKFHTPMFNDNNTYLISGGLGGIGFVICKWMVEKGAKHVVLAGRSLPSPSIQAEIHEMNSKGSNVIPVQLDVGNFEQCRQLIKIKLDELGLPALKGIMHAAGIVSDGLIVNQKWETLSSTFNPKINGTLNLHELTKHLNLEHFVMFSSIVALLGAAGQSNHAAASAFEDSFAHYRNSIGLPGTSINWGQWGQVGVAKEVDVPGVRAITNLQGVIGLEYVMKTQRTQTSINNVYSFAQMSKVVPSLTWYLDECIIKASTGSSKITVKMGEFFEEYDSLLEIDKKTTLLKNILEMIVHAVLRMDDSDPINYDANLQDLGVDSLMFVEIKNAVQTLMKDRLVVSASAIKDCDTINLLGDTLVSLIEGDTEEDCGKPTQEQVNELVREDCRLPEHIAAQNGQHLKNVGEIRTVLLTGCTGTLGPFILRELAKLSQITEVVCLIRPSKTNTVDQRLLKVLESTGLLSQINMEKVTCIPGNVAATKLGIDEKIYAELSGKVDAIFHCAASVLHTQHYKMVKSQKDMRAVNIGGTKNVLEFACNNKLKHVFHASSLLTATTIDEESGKLAERWPEVEDYDNVTTLGYPVSKFVGDLVVKQAAQRGIPVKAFSLPIIVGESGTGRCSIENNHLLLRYLFIMKTGVMPSNPFPILALPVDICAEASARLFFNENVPVGIYNISHRDPDTDQEFINVAKRFGHHVDIVSFSEFAKRVRDLGSGEEESAFSIFKDFYADEEALMGIYATFPAIRKWIEANNSESIWISPTVGTYLPGFYEKQKPTMEYVYDDLSFCKKEGWFNKFGLCNDQSADN</sequence>
<dbReference type="InterPro" id="IPR013217">
    <property type="entry name" value="Methyltransf_12"/>
</dbReference>
<evidence type="ECO:0000256" key="6">
    <source>
        <dbReference type="ARBA" id="ARBA00023315"/>
    </source>
</evidence>
<dbReference type="InterPro" id="IPR029044">
    <property type="entry name" value="Nucleotide-diphossugar_trans"/>
</dbReference>
<dbReference type="SUPFAM" id="SSF55048">
    <property type="entry name" value="Probable ACP-binding domain of malonyl-CoA ACP transacylase"/>
    <property type="match status" value="1"/>
</dbReference>
<keyword evidence="12" id="KW-1185">Reference proteome</keyword>
<dbReference type="InterPro" id="IPR036736">
    <property type="entry name" value="ACP-like_sf"/>
</dbReference>
<dbReference type="Pfam" id="PF00107">
    <property type="entry name" value="ADH_zinc_N"/>
    <property type="match status" value="1"/>
</dbReference>
<feature type="region of interest" description="C-terminal hotdog fold" evidence="7">
    <location>
        <begin position="1317"/>
        <end position="1464"/>
    </location>
</feature>
<dbReference type="InterPro" id="IPR049490">
    <property type="entry name" value="C883_1060-like_KR_N"/>
</dbReference>
<dbReference type="InterPro" id="IPR011032">
    <property type="entry name" value="GroES-like_sf"/>
</dbReference>
<feature type="domain" description="Ketosynthase family 3 (KS3)" evidence="9">
    <location>
        <begin position="272"/>
        <end position="691"/>
    </location>
</feature>
<feature type="region of interest" description="N-terminal hotdog fold" evidence="7">
    <location>
        <begin position="1157"/>
        <end position="1297"/>
    </location>
</feature>
<organism evidence="11 12">
    <name type="scientific">Orchesella dallaii</name>
    <dbReference type="NCBI Taxonomy" id="48710"/>
    <lineage>
        <taxon>Eukaryota</taxon>
        <taxon>Metazoa</taxon>
        <taxon>Ecdysozoa</taxon>
        <taxon>Arthropoda</taxon>
        <taxon>Hexapoda</taxon>
        <taxon>Collembola</taxon>
        <taxon>Entomobryomorpha</taxon>
        <taxon>Entomobryoidea</taxon>
        <taxon>Orchesellidae</taxon>
        <taxon>Orchesellinae</taxon>
        <taxon>Orchesella</taxon>
    </lineage>
</organism>
<keyword evidence="6" id="KW-0012">Acyltransferase</keyword>
<dbReference type="PROSITE" id="PS52019">
    <property type="entry name" value="PKS_MFAS_DH"/>
    <property type="match status" value="1"/>
</dbReference>
<keyword evidence="2" id="KW-0597">Phosphoprotein</keyword>
<dbReference type="Pfam" id="PF21394">
    <property type="entry name" value="Beta-ketacyl_N"/>
    <property type="match status" value="1"/>
</dbReference>
<feature type="active site" description="Proton donor; for dehydratase activity" evidence="7">
    <location>
        <position position="1382"/>
    </location>
</feature>
<dbReference type="Gene3D" id="3.30.70.3290">
    <property type="match status" value="1"/>
</dbReference>
<evidence type="ECO:0000256" key="1">
    <source>
        <dbReference type="ARBA" id="ARBA00022450"/>
    </source>
</evidence>
<comment type="caution">
    <text evidence="11">The sequence shown here is derived from an EMBL/GenBank/DDBJ whole genome shotgun (WGS) entry which is preliminary data.</text>
</comment>
<dbReference type="Gene3D" id="3.90.180.10">
    <property type="entry name" value="Medium-chain alcohol dehydrogenases, catalytic domain"/>
    <property type="match status" value="1"/>
</dbReference>
<evidence type="ECO:0000259" key="10">
    <source>
        <dbReference type="PROSITE" id="PS52019"/>
    </source>
</evidence>
<dbReference type="Pfam" id="PF14765">
    <property type="entry name" value="PS-DH"/>
    <property type="match status" value="1"/>
</dbReference>
<dbReference type="InterPro" id="IPR001227">
    <property type="entry name" value="Ac_transferase_dom_sf"/>
</dbReference>
<dbReference type="InterPro" id="IPR013154">
    <property type="entry name" value="ADH-like_N"/>
</dbReference>
<keyword evidence="1" id="KW-0596">Phosphopantetheine</keyword>
<evidence type="ECO:0000313" key="12">
    <source>
        <dbReference type="Proteomes" id="UP001642540"/>
    </source>
</evidence>
<evidence type="ECO:0000256" key="5">
    <source>
        <dbReference type="ARBA" id="ARBA00023268"/>
    </source>
</evidence>
<keyword evidence="5" id="KW-0511">Multifunctional enzyme</keyword>
<proteinExistence type="predicted"/>
<dbReference type="PANTHER" id="PTHR45681">
    <property type="entry name" value="POLYKETIDE SYNTHASE 44-RELATED"/>
    <property type="match status" value="1"/>
</dbReference>
<dbReference type="InterPro" id="IPR049551">
    <property type="entry name" value="PKS_DH_C"/>
</dbReference>
<dbReference type="InterPro" id="IPR029063">
    <property type="entry name" value="SAM-dependent_MTases_sf"/>
</dbReference>
<dbReference type="Proteomes" id="UP001642540">
    <property type="component" value="Unassembled WGS sequence"/>
</dbReference>
<dbReference type="Gene3D" id="3.40.50.720">
    <property type="entry name" value="NAD(P)-binding Rossmann-like Domain"/>
    <property type="match status" value="4"/>
</dbReference>
<accession>A0ABP1PSJ5</accession>
<dbReference type="PROSITE" id="PS50075">
    <property type="entry name" value="CARRIER"/>
    <property type="match status" value="1"/>
</dbReference>
<dbReference type="SMART" id="SM00829">
    <property type="entry name" value="PKS_ER"/>
    <property type="match status" value="1"/>
</dbReference>
<dbReference type="Gene3D" id="3.30.70.250">
    <property type="entry name" value="Malonyl-CoA ACP transacylase, ACP-binding"/>
    <property type="match status" value="1"/>
</dbReference>
<dbReference type="Pfam" id="PF00698">
    <property type="entry name" value="Acyl_transf_1"/>
    <property type="match status" value="1"/>
</dbReference>
<dbReference type="SUPFAM" id="SSF53901">
    <property type="entry name" value="Thiolase-like"/>
    <property type="match status" value="1"/>
</dbReference>
<evidence type="ECO:0000256" key="3">
    <source>
        <dbReference type="ARBA" id="ARBA00022679"/>
    </source>
</evidence>
<dbReference type="InterPro" id="IPR014043">
    <property type="entry name" value="Acyl_transferase_dom"/>
</dbReference>
<dbReference type="Pfam" id="PF02801">
    <property type="entry name" value="Ketoacyl-synt_C"/>
    <property type="match status" value="1"/>
</dbReference>
<dbReference type="SUPFAM" id="SSF52151">
    <property type="entry name" value="FabD/lysophospholipase-like"/>
    <property type="match status" value="1"/>
</dbReference>
<evidence type="ECO:0000256" key="4">
    <source>
        <dbReference type="ARBA" id="ARBA00022857"/>
    </source>
</evidence>
<dbReference type="Pfam" id="PF08659">
    <property type="entry name" value="KR"/>
    <property type="match status" value="1"/>
</dbReference>
<dbReference type="InterPro" id="IPR016036">
    <property type="entry name" value="Malonyl_transacylase_ACP-bd"/>
</dbReference>
<dbReference type="InterPro" id="IPR049552">
    <property type="entry name" value="PKS_DH_N"/>
</dbReference>
<dbReference type="InterPro" id="IPR036291">
    <property type="entry name" value="NAD(P)-bd_dom_sf"/>
</dbReference>
<gene>
    <name evidence="11" type="ORF">ODALV1_LOCUS3276</name>
</gene>
<dbReference type="Pfam" id="PF07993">
    <property type="entry name" value="NAD_binding_4"/>
    <property type="match status" value="1"/>
</dbReference>
<dbReference type="InterPro" id="IPR020806">
    <property type="entry name" value="PKS_PP-bd"/>
</dbReference>
<dbReference type="Gene3D" id="1.10.1200.10">
    <property type="entry name" value="ACP-like"/>
    <property type="match status" value="1"/>
</dbReference>
<dbReference type="Pfam" id="PF21089">
    <property type="entry name" value="PKS_DH_N"/>
    <property type="match status" value="1"/>
</dbReference>
<dbReference type="PANTHER" id="PTHR45681:SF6">
    <property type="entry name" value="POLYKETIDE SYNTHASE 37"/>
    <property type="match status" value="1"/>
</dbReference>
<dbReference type="Pfam" id="PF08242">
    <property type="entry name" value="Methyltransf_12"/>
    <property type="match status" value="1"/>
</dbReference>
<dbReference type="SMART" id="SM00827">
    <property type="entry name" value="PKS_AT"/>
    <property type="match status" value="1"/>
</dbReference>
<dbReference type="InterPro" id="IPR016035">
    <property type="entry name" value="Acyl_Trfase/lysoPLipase"/>
</dbReference>
<dbReference type="InterPro" id="IPR013149">
    <property type="entry name" value="ADH-like_C"/>
</dbReference>
<evidence type="ECO:0000313" key="11">
    <source>
        <dbReference type="EMBL" id="CAL8075759.1"/>
    </source>
</evidence>
<dbReference type="InterPro" id="IPR050444">
    <property type="entry name" value="Polyketide_Synthase"/>
</dbReference>
<name>A0ABP1PSJ5_9HEXA</name>
<keyword evidence="3" id="KW-0808">Transferase</keyword>
<protein>
    <recommendedName>
        <fullName evidence="13">Erythronolide synthase, modules 3 and 4</fullName>
    </recommendedName>
</protein>
<dbReference type="InterPro" id="IPR020807">
    <property type="entry name" value="PKS_DH"/>
</dbReference>
<dbReference type="InterPro" id="IPR013968">
    <property type="entry name" value="PKS_KR"/>
</dbReference>
<evidence type="ECO:0000259" key="9">
    <source>
        <dbReference type="PROSITE" id="PS52004"/>
    </source>
</evidence>
<reference evidence="11 12" key="1">
    <citation type="submission" date="2024-08" db="EMBL/GenBank/DDBJ databases">
        <authorList>
            <person name="Cucini C."/>
            <person name="Frati F."/>
        </authorList>
    </citation>
    <scope>NUCLEOTIDE SEQUENCE [LARGE SCALE GENOMIC DNA]</scope>
</reference>
<dbReference type="Gene3D" id="3.40.366.10">
    <property type="entry name" value="Malonyl-Coenzyme A Acyl Carrier Protein, domain 2"/>
    <property type="match status" value="1"/>
</dbReference>
<evidence type="ECO:0000256" key="7">
    <source>
        <dbReference type="PROSITE-ProRule" id="PRU01363"/>
    </source>
</evidence>
<dbReference type="Gene3D" id="3.90.550.10">
    <property type="entry name" value="Spore Coat Polysaccharide Biosynthesis Protein SpsA, Chain A"/>
    <property type="match status" value="1"/>
</dbReference>
<dbReference type="SMART" id="SM00822">
    <property type="entry name" value="PKS_KR"/>
    <property type="match status" value="1"/>
</dbReference>
<dbReference type="InterPro" id="IPR057326">
    <property type="entry name" value="KR_dom"/>
</dbReference>
<dbReference type="CDD" id="cd00833">
    <property type="entry name" value="PKS"/>
    <property type="match status" value="1"/>
</dbReference>
<dbReference type="SMART" id="SM00823">
    <property type="entry name" value="PKS_PP"/>
    <property type="match status" value="1"/>
</dbReference>
<dbReference type="PROSITE" id="PS52004">
    <property type="entry name" value="KS3_2"/>
    <property type="match status" value="1"/>
</dbReference>
<dbReference type="InterPro" id="IPR009081">
    <property type="entry name" value="PP-bd_ACP"/>
</dbReference>
<dbReference type="InterPro" id="IPR016039">
    <property type="entry name" value="Thiolase-like"/>
</dbReference>
<evidence type="ECO:0000259" key="8">
    <source>
        <dbReference type="PROSITE" id="PS50075"/>
    </source>
</evidence>